<organism evidence="2 3">
    <name type="scientific">Weissella ceti</name>
    <dbReference type="NCBI Taxonomy" id="759620"/>
    <lineage>
        <taxon>Bacteria</taxon>
        <taxon>Bacillati</taxon>
        <taxon>Bacillota</taxon>
        <taxon>Bacilli</taxon>
        <taxon>Lactobacillales</taxon>
        <taxon>Lactobacillaceae</taxon>
        <taxon>Weissella</taxon>
    </lineage>
</organism>
<dbReference type="Proteomes" id="UP001526225">
    <property type="component" value="Unassembled WGS sequence"/>
</dbReference>
<reference evidence="2 3" key="1">
    <citation type="submission" date="2022-10" db="EMBL/GenBank/DDBJ databases">
        <title>Weissella fermenti sp. nov., isolated from fermented cabbage.</title>
        <authorList>
            <person name="Lee J.K."/>
            <person name="Baek J.H."/>
            <person name="Choi D.G."/>
            <person name="Kim J.M."/>
            <person name="Jeon C.O."/>
        </authorList>
    </citation>
    <scope>NUCLEOTIDE SEQUENCE [LARGE SCALE GENOMIC DNA]</scope>
    <source>
        <strain evidence="2 3">KACC 18534</strain>
    </source>
</reference>
<name>A0ABT3E3F1_9LACO</name>
<dbReference type="RefSeq" id="WP_264336046.1">
    <property type="nucleotide sequence ID" value="NZ_CP074441.1"/>
</dbReference>
<accession>A0ABT3E3F1</accession>
<feature type="region of interest" description="Disordered" evidence="1">
    <location>
        <begin position="1"/>
        <end position="41"/>
    </location>
</feature>
<dbReference type="EMBL" id="JAOZFE010000002">
    <property type="protein sequence ID" value="MCW0952931.1"/>
    <property type="molecule type" value="Genomic_DNA"/>
</dbReference>
<evidence type="ECO:0000313" key="3">
    <source>
        <dbReference type="Proteomes" id="UP001526225"/>
    </source>
</evidence>
<feature type="compositionally biased region" description="Basic and acidic residues" evidence="1">
    <location>
        <begin position="16"/>
        <end position="41"/>
    </location>
</feature>
<evidence type="ECO:0000256" key="1">
    <source>
        <dbReference type="SAM" id="MobiDB-lite"/>
    </source>
</evidence>
<proteinExistence type="predicted"/>
<evidence type="ECO:0000313" key="2">
    <source>
        <dbReference type="EMBL" id="MCW0952931.1"/>
    </source>
</evidence>
<gene>
    <name evidence="2" type="ORF">OIT44_02450</name>
</gene>
<protein>
    <submittedName>
        <fullName evidence="2">Uncharacterized protein</fullName>
    </submittedName>
</protein>
<sequence length="41" mass="4717">MQIEREFNEVDSGVIEESKRQSIVDGERVSASKEHQTENPK</sequence>
<keyword evidence="3" id="KW-1185">Reference proteome</keyword>
<comment type="caution">
    <text evidence="2">The sequence shown here is derived from an EMBL/GenBank/DDBJ whole genome shotgun (WGS) entry which is preliminary data.</text>
</comment>